<keyword evidence="3 5" id="KW-0807">Transducer</keyword>
<evidence type="ECO:0000259" key="8">
    <source>
        <dbReference type="PROSITE" id="PS50111"/>
    </source>
</evidence>
<dbReference type="PROSITE" id="PS50885">
    <property type="entry name" value="HAMP"/>
    <property type="match status" value="1"/>
</dbReference>
<keyword evidence="7" id="KW-0472">Membrane</keyword>
<dbReference type="GO" id="GO:0007165">
    <property type="term" value="P:signal transduction"/>
    <property type="evidence" value="ECO:0007669"/>
    <property type="project" value="UniProtKB-KW"/>
</dbReference>
<evidence type="ECO:0000313" key="11">
    <source>
        <dbReference type="EMBL" id="PWV61171.1"/>
    </source>
</evidence>
<feature type="transmembrane region" description="Helical" evidence="7">
    <location>
        <begin position="355"/>
        <end position="377"/>
    </location>
</feature>
<dbReference type="CDD" id="cd18774">
    <property type="entry name" value="PDC2_HK_sensor"/>
    <property type="match status" value="1"/>
</dbReference>
<evidence type="ECO:0000256" key="7">
    <source>
        <dbReference type="SAM" id="Phobius"/>
    </source>
</evidence>
<dbReference type="GO" id="GO:0005886">
    <property type="term" value="C:plasma membrane"/>
    <property type="evidence" value="ECO:0007669"/>
    <property type="project" value="UniProtKB-SubCell"/>
</dbReference>
<feature type="region of interest" description="Disordered" evidence="6">
    <location>
        <begin position="520"/>
        <end position="555"/>
    </location>
</feature>
<feature type="compositionally biased region" description="Polar residues" evidence="6">
    <location>
        <begin position="545"/>
        <end position="555"/>
    </location>
</feature>
<evidence type="ECO:0000256" key="1">
    <source>
        <dbReference type="ARBA" id="ARBA00004429"/>
    </source>
</evidence>
<dbReference type="CDD" id="cd06225">
    <property type="entry name" value="HAMP"/>
    <property type="match status" value="1"/>
</dbReference>
<evidence type="ECO:0000256" key="4">
    <source>
        <dbReference type="ARBA" id="ARBA00029447"/>
    </source>
</evidence>
<dbReference type="AlphaFoldDB" id="A0A317MVL9"/>
<dbReference type="RefSeq" id="WP_110018845.1">
    <property type="nucleotide sequence ID" value="NZ_QGTJ01000006.1"/>
</dbReference>
<keyword evidence="7" id="KW-1133">Transmembrane helix</keyword>
<dbReference type="Gene3D" id="6.10.340.10">
    <property type="match status" value="1"/>
</dbReference>
<dbReference type="InterPro" id="IPR004089">
    <property type="entry name" value="MCPsignal_dom"/>
</dbReference>
<feature type="domain" description="HAMP" evidence="10">
    <location>
        <begin position="378"/>
        <end position="430"/>
    </location>
</feature>
<accession>A0A317MVL9</accession>
<dbReference type="InterPro" id="IPR003660">
    <property type="entry name" value="HAMP_dom"/>
</dbReference>
<protein>
    <submittedName>
        <fullName evidence="11">Methyl-accepting chemotaxis sensory transducer with Cache sensor</fullName>
    </submittedName>
</protein>
<sequence length="768" mass="82218">MKIRSLQLKIAGLAGLCLLGTAIALVGYSTFATQQSQHAVQERVGELLRRSSGQQLQALARAQAGVIRAELDTAFGAARNMARAFEQIAVDAGGSPVGERRRQLNAILLSVLKDNPRFNGTYSAWEPNALDGADADYVNRRLLGSDASGRVLSYWTRDSTGHIAVQPLVEYDSRERHPNGLVKGAWYLGPQTSGLESVLGPLPYIVQGKHVYLATMSVPILIEGKFRGVAGADFDLAFVQQLANKADEMIHAGNGEVAIVSNEGLVVAASDHPELIGSSYEPLDPEWARDAEIVRSGQSQLIDNESSPLIRVFEPILLGRTKTPWSVVMTVPRAVAMAEAAHLATTLQERARSDMLVQMLVALAILVLGVASMWFAARTIARPIIASTRFAEGVAAGRLDQQLEVTQEDETGQLAAALRKMSADIAEAERERLRLQEQAERERHERQRQAEAERAERERQAEAERAEHQRQAEAEREANRQRLESERRAALARMADELETGIRGVVEALTQAARGMSSASAGLSRAADQTREQATQAADASARANESTQTVASASEELSASIREIARQVGKSTEITQQAVQSVAKADQQVLGLTSVADKIGAVVDLISAIAAQTNLLALNATIEAARAGEAGKGFAVVANEVKSLASQTASATQDIAQQVAEVQRVVRDTAGEIRNIGGVISDTREVVTTIAAAVKEQNTATAEIAHSVNEAAAGTRGAADGIGVVSRTTEQTRAAVAEVDRAASALSSEAARLNDIVEDFLRRMRNA</sequence>
<dbReference type="Gene3D" id="1.10.287.950">
    <property type="entry name" value="Methyl-accepting chemotaxis protein"/>
    <property type="match status" value="1"/>
</dbReference>
<dbReference type="PROSITE" id="PS50111">
    <property type="entry name" value="CHEMOTAXIS_TRANSDUC_2"/>
    <property type="match status" value="1"/>
</dbReference>
<evidence type="ECO:0000256" key="2">
    <source>
        <dbReference type="ARBA" id="ARBA00022519"/>
    </source>
</evidence>
<dbReference type="PANTHER" id="PTHR32089:SF112">
    <property type="entry name" value="LYSOZYME-LIKE PROTEIN-RELATED"/>
    <property type="match status" value="1"/>
</dbReference>
<gene>
    <name evidence="11" type="ORF">C7443_106185</name>
</gene>
<dbReference type="SUPFAM" id="SSF58104">
    <property type="entry name" value="Methyl-accepting chemotaxis protein (MCP) signaling domain"/>
    <property type="match status" value="1"/>
</dbReference>
<keyword evidence="7" id="KW-0812">Transmembrane</keyword>
<dbReference type="Pfam" id="PF00015">
    <property type="entry name" value="MCPsignal"/>
    <property type="match status" value="1"/>
</dbReference>
<dbReference type="PANTHER" id="PTHR32089">
    <property type="entry name" value="METHYL-ACCEPTING CHEMOTAXIS PROTEIN MCPB"/>
    <property type="match status" value="1"/>
</dbReference>
<dbReference type="OrthoDB" id="2489132at2"/>
<proteinExistence type="inferred from homology"/>
<reference evidence="11 12" key="1">
    <citation type="submission" date="2018-05" db="EMBL/GenBank/DDBJ databases">
        <title>Genomic Encyclopedia of Type Strains, Phase IV (KMG-IV): sequencing the most valuable type-strain genomes for metagenomic binning, comparative biology and taxonomic classification.</title>
        <authorList>
            <person name="Goeker M."/>
        </authorList>
    </citation>
    <scope>NUCLEOTIDE SEQUENCE [LARGE SCALE GENOMIC DNA]</scope>
    <source>
        <strain evidence="11 12">DSM 23606</strain>
    </source>
</reference>
<dbReference type="Proteomes" id="UP000246569">
    <property type="component" value="Unassembled WGS sequence"/>
</dbReference>
<keyword evidence="12" id="KW-1185">Reference proteome</keyword>
<evidence type="ECO:0000259" key="9">
    <source>
        <dbReference type="PROSITE" id="PS50192"/>
    </source>
</evidence>
<comment type="similarity">
    <text evidence="4">Belongs to the methyl-accepting chemotaxis (MCP) protein family.</text>
</comment>
<dbReference type="Gene3D" id="3.30.450.20">
    <property type="entry name" value="PAS domain"/>
    <property type="match status" value="2"/>
</dbReference>
<name>A0A317MVL9_9GAMM</name>
<dbReference type="InterPro" id="IPR000727">
    <property type="entry name" value="T_SNARE_dom"/>
</dbReference>
<feature type="domain" description="T-SNARE coiled-coil homology" evidence="9">
    <location>
        <begin position="664"/>
        <end position="726"/>
    </location>
</feature>
<keyword evidence="2" id="KW-1003">Cell membrane</keyword>
<evidence type="ECO:0000256" key="5">
    <source>
        <dbReference type="PROSITE-ProRule" id="PRU00284"/>
    </source>
</evidence>
<dbReference type="PROSITE" id="PS50192">
    <property type="entry name" value="T_SNARE"/>
    <property type="match status" value="1"/>
</dbReference>
<dbReference type="EMBL" id="QGTJ01000006">
    <property type="protein sequence ID" value="PWV61171.1"/>
    <property type="molecule type" value="Genomic_DNA"/>
</dbReference>
<organism evidence="11 12">
    <name type="scientific">Plasticicumulans acidivorans</name>
    <dbReference type="NCBI Taxonomy" id="886464"/>
    <lineage>
        <taxon>Bacteria</taxon>
        <taxon>Pseudomonadati</taxon>
        <taxon>Pseudomonadota</taxon>
        <taxon>Gammaproteobacteria</taxon>
        <taxon>Candidatus Competibacteraceae</taxon>
        <taxon>Plasticicumulans</taxon>
    </lineage>
</organism>
<evidence type="ECO:0000259" key="10">
    <source>
        <dbReference type="PROSITE" id="PS50885"/>
    </source>
</evidence>
<evidence type="ECO:0000313" key="12">
    <source>
        <dbReference type="Proteomes" id="UP000246569"/>
    </source>
</evidence>
<feature type="domain" description="Methyl-accepting transducer" evidence="8">
    <location>
        <begin position="505"/>
        <end position="748"/>
    </location>
</feature>
<feature type="compositionally biased region" description="Low complexity" evidence="6">
    <location>
        <begin position="534"/>
        <end position="544"/>
    </location>
</feature>
<evidence type="ECO:0000256" key="3">
    <source>
        <dbReference type="ARBA" id="ARBA00023224"/>
    </source>
</evidence>
<keyword evidence="2" id="KW-0997">Cell inner membrane</keyword>
<dbReference type="SMART" id="SM00304">
    <property type="entry name" value="HAMP"/>
    <property type="match status" value="1"/>
</dbReference>
<feature type="region of interest" description="Disordered" evidence="6">
    <location>
        <begin position="437"/>
        <end position="484"/>
    </location>
</feature>
<comment type="caution">
    <text evidence="11">The sequence shown here is derived from an EMBL/GenBank/DDBJ whole genome shotgun (WGS) entry which is preliminary data.</text>
</comment>
<evidence type="ECO:0000256" key="6">
    <source>
        <dbReference type="SAM" id="MobiDB-lite"/>
    </source>
</evidence>
<comment type="subcellular location">
    <subcellularLocation>
        <location evidence="1">Cell inner membrane</location>
        <topology evidence="1">Multi-pass membrane protein</topology>
    </subcellularLocation>
</comment>
<dbReference type="CDD" id="cd12913">
    <property type="entry name" value="PDC1_MCP_like"/>
    <property type="match status" value="1"/>
</dbReference>
<dbReference type="GO" id="GO:0006935">
    <property type="term" value="P:chemotaxis"/>
    <property type="evidence" value="ECO:0007669"/>
    <property type="project" value="UniProtKB-ARBA"/>
</dbReference>
<dbReference type="SMART" id="SM00283">
    <property type="entry name" value="MA"/>
    <property type="match status" value="1"/>
</dbReference>